<dbReference type="PRINTS" id="PR00344">
    <property type="entry name" value="BCTRLSENSOR"/>
</dbReference>
<gene>
    <name evidence="13" type="ordered locus">Desti_0040</name>
</gene>
<dbReference type="Pfam" id="PF01627">
    <property type="entry name" value="Hpt"/>
    <property type="match status" value="1"/>
</dbReference>
<evidence type="ECO:0000256" key="7">
    <source>
        <dbReference type="PROSITE-ProRule" id="PRU00169"/>
    </source>
</evidence>
<dbReference type="InterPro" id="IPR036890">
    <property type="entry name" value="HATPase_C_sf"/>
</dbReference>
<dbReference type="InterPro" id="IPR004105">
    <property type="entry name" value="CheA-like_dim"/>
</dbReference>
<proteinExistence type="predicted"/>
<dbReference type="PROSITE" id="PS50851">
    <property type="entry name" value="CHEW"/>
    <property type="match status" value="1"/>
</dbReference>
<dbReference type="GO" id="GO:0000155">
    <property type="term" value="F:phosphorelay sensor kinase activity"/>
    <property type="evidence" value="ECO:0007669"/>
    <property type="project" value="InterPro"/>
</dbReference>
<dbReference type="eggNOG" id="COG0643">
    <property type="taxonomic scope" value="Bacteria"/>
</dbReference>
<evidence type="ECO:0000256" key="8">
    <source>
        <dbReference type="SAM" id="MobiDB-lite"/>
    </source>
</evidence>
<accession>I4BZP9</accession>
<feature type="domain" description="HPt" evidence="12">
    <location>
        <begin position="5"/>
        <end position="110"/>
    </location>
</feature>
<evidence type="ECO:0000256" key="2">
    <source>
        <dbReference type="ARBA" id="ARBA00012438"/>
    </source>
</evidence>
<dbReference type="SMART" id="SM00387">
    <property type="entry name" value="HATPase_c"/>
    <property type="match status" value="1"/>
</dbReference>
<dbReference type="SUPFAM" id="SSF52172">
    <property type="entry name" value="CheY-like"/>
    <property type="match status" value="1"/>
</dbReference>
<dbReference type="InterPro" id="IPR001789">
    <property type="entry name" value="Sig_transdc_resp-reg_receiver"/>
</dbReference>
<dbReference type="eggNOG" id="COG2198">
    <property type="taxonomic scope" value="Bacteria"/>
</dbReference>
<evidence type="ECO:0000313" key="14">
    <source>
        <dbReference type="Proteomes" id="UP000006055"/>
    </source>
</evidence>
<dbReference type="Gene3D" id="3.40.50.2300">
    <property type="match status" value="1"/>
</dbReference>
<evidence type="ECO:0000259" key="12">
    <source>
        <dbReference type="PROSITE" id="PS50894"/>
    </source>
</evidence>
<dbReference type="PANTHER" id="PTHR43395">
    <property type="entry name" value="SENSOR HISTIDINE KINASE CHEA"/>
    <property type="match status" value="1"/>
</dbReference>
<dbReference type="InterPro" id="IPR002545">
    <property type="entry name" value="CheW-lke_dom"/>
</dbReference>
<dbReference type="AlphaFoldDB" id="I4BZP9"/>
<feature type="region of interest" description="Disordered" evidence="8">
    <location>
        <begin position="125"/>
        <end position="199"/>
    </location>
</feature>
<dbReference type="PROSITE" id="PS50110">
    <property type="entry name" value="RESPONSE_REGULATORY"/>
    <property type="match status" value="1"/>
</dbReference>
<dbReference type="Gene3D" id="1.20.120.160">
    <property type="entry name" value="HPT domain"/>
    <property type="match status" value="1"/>
</dbReference>
<dbReference type="KEGG" id="dti:Desti_0040"/>
<dbReference type="InterPro" id="IPR003594">
    <property type="entry name" value="HATPase_dom"/>
</dbReference>
<dbReference type="Pfam" id="PF02518">
    <property type="entry name" value="HATPase_c"/>
    <property type="match status" value="1"/>
</dbReference>
<organism evidence="13 14">
    <name type="scientific">Desulfomonile tiedjei (strain ATCC 49306 / DSM 6799 / DCB-1)</name>
    <dbReference type="NCBI Taxonomy" id="706587"/>
    <lineage>
        <taxon>Bacteria</taxon>
        <taxon>Pseudomonadati</taxon>
        <taxon>Thermodesulfobacteriota</taxon>
        <taxon>Desulfomonilia</taxon>
        <taxon>Desulfomonilales</taxon>
        <taxon>Desulfomonilaceae</taxon>
        <taxon>Desulfomonile</taxon>
    </lineage>
</organism>
<keyword evidence="4" id="KW-0808">Transferase</keyword>
<sequence length="795" mass="87734">MANKDDEFLQKLLAAFRIEAEEHLRAIANGLLEAEKDPTGSEKIIESMYREAHSLKGAARSVNLTRIEAVCQGVESVFAALKASRIPTSTELFDSLHRATNIMTELLEESDVEIQPVIDELSALERHSGSNVTQRTAKSPQKKEETVPEQIVEDQNVETSLEPVREDLQNAHESSDPPMQDEQPEISDFTGPGKKRERHLSTETVRIAVSKLDPLLRQVGEMVSVKLTASQRVSDLLSVVAAIDQWKQKWSNVSSQEKAIGSILTQKRKGNGSARREADIAKITDFLEWNQSCMKSLESKIRELVKSAEGDARLHGSMVDDLLDDMMNVLMLPCSSLLEIFPKLVRDLSRDAGKEVRLEILGADLEIDRRILEEMKDPLIHLVRNCIDHGIELPNERVQNGKPRYGTITIAISQISGNQIELLISDDGAGIDESKVREAARRRGMISEQEKQRLESQDAVALVFRSEVSTSPVVSNISGRGLGLAIVREKVENLGGNVSVATARQRGVSFRILLPVTLATFRGILVRANDQLFVIPTANVERVIRVNRETVRTVGNRDTIEVNGKTMPFVGLGDALELPRTVKKGDDGELALALVLRSGETLVGFRVDAILHEQEVLVKGLGKQLSRVKNVAGATVLGDGSLAPILNVQDLVKSATRHAASRLGPTVKMEELESGNRSILVVEDSITSRMLLKNILESSGYQVTTTIDGMEAWNLLKQETFDLVVSDVEMPRMDGFELTTTIRQDEKLSSLPVVLVTSLGSREDRERGIDVGASAYIVKGSFDQNNLLETVERLI</sequence>
<dbReference type="PROSITE" id="PS50109">
    <property type="entry name" value="HIS_KIN"/>
    <property type="match status" value="1"/>
</dbReference>
<dbReference type="InterPro" id="IPR008207">
    <property type="entry name" value="Sig_transdc_His_kin_Hpt_dom"/>
</dbReference>
<feature type="domain" description="CheW-like" evidence="11">
    <location>
        <begin position="520"/>
        <end position="657"/>
    </location>
</feature>
<dbReference type="FunFam" id="3.30.565.10:FF:000016">
    <property type="entry name" value="Chemotaxis protein CheA, putative"/>
    <property type="match status" value="1"/>
</dbReference>
<evidence type="ECO:0000256" key="3">
    <source>
        <dbReference type="ARBA" id="ARBA00022553"/>
    </source>
</evidence>
<dbReference type="InterPro" id="IPR004358">
    <property type="entry name" value="Sig_transdc_His_kin-like_C"/>
</dbReference>
<dbReference type="InterPro" id="IPR011006">
    <property type="entry name" value="CheY-like_superfamily"/>
</dbReference>
<keyword evidence="3 7" id="KW-0597">Phosphoprotein</keyword>
<evidence type="ECO:0000313" key="13">
    <source>
        <dbReference type="EMBL" id="AFM22790.1"/>
    </source>
</evidence>
<feature type="modified residue" description="Phosphohistidine" evidence="6">
    <location>
        <position position="53"/>
    </location>
</feature>
<dbReference type="Gene3D" id="3.30.565.10">
    <property type="entry name" value="Histidine kinase-like ATPase, C-terminal domain"/>
    <property type="match status" value="1"/>
</dbReference>
<dbReference type="PROSITE" id="PS50894">
    <property type="entry name" value="HPT"/>
    <property type="match status" value="1"/>
</dbReference>
<dbReference type="InterPro" id="IPR036061">
    <property type="entry name" value="CheW-like_dom_sf"/>
</dbReference>
<dbReference type="SUPFAM" id="SSF47226">
    <property type="entry name" value="Histidine-containing phosphotransfer domain, HPT domain"/>
    <property type="match status" value="1"/>
</dbReference>
<keyword evidence="5 13" id="KW-0418">Kinase</keyword>
<feature type="domain" description="Histidine kinase" evidence="9">
    <location>
        <begin position="319"/>
        <end position="518"/>
    </location>
</feature>
<dbReference type="STRING" id="706587.Desti_0040"/>
<dbReference type="Gene3D" id="2.30.30.40">
    <property type="entry name" value="SH3 Domains"/>
    <property type="match status" value="1"/>
</dbReference>
<feature type="domain" description="Response regulatory" evidence="10">
    <location>
        <begin position="678"/>
        <end position="794"/>
    </location>
</feature>
<evidence type="ECO:0000256" key="6">
    <source>
        <dbReference type="PROSITE-ProRule" id="PRU00110"/>
    </source>
</evidence>
<protein>
    <recommendedName>
        <fullName evidence="2">histidine kinase</fullName>
        <ecNumber evidence="2">2.7.13.3</ecNumber>
    </recommendedName>
</protein>
<dbReference type="PANTHER" id="PTHR43395:SF1">
    <property type="entry name" value="CHEMOTAXIS PROTEIN CHEA"/>
    <property type="match status" value="1"/>
</dbReference>
<dbReference type="GO" id="GO:0006935">
    <property type="term" value="P:chemotaxis"/>
    <property type="evidence" value="ECO:0007669"/>
    <property type="project" value="InterPro"/>
</dbReference>
<dbReference type="SMART" id="SM00073">
    <property type="entry name" value="HPT"/>
    <property type="match status" value="1"/>
</dbReference>
<dbReference type="SUPFAM" id="SSF55874">
    <property type="entry name" value="ATPase domain of HSP90 chaperone/DNA topoisomerase II/histidine kinase"/>
    <property type="match status" value="1"/>
</dbReference>
<dbReference type="EC" id="2.7.13.3" evidence="2"/>
<feature type="compositionally biased region" description="Polar residues" evidence="8">
    <location>
        <begin position="129"/>
        <end position="139"/>
    </location>
</feature>
<dbReference type="InterPro" id="IPR036641">
    <property type="entry name" value="HPT_dom_sf"/>
</dbReference>
<dbReference type="PATRIC" id="fig|706587.4.peg.44"/>
<dbReference type="SMART" id="SM00448">
    <property type="entry name" value="REC"/>
    <property type="match status" value="1"/>
</dbReference>
<dbReference type="SMART" id="SM01231">
    <property type="entry name" value="H-kinase_dim"/>
    <property type="match status" value="1"/>
</dbReference>
<name>I4BZP9_DESTA</name>
<feature type="compositionally biased region" description="Basic and acidic residues" evidence="8">
    <location>
        <begin position="163"/>
        <end position="175"/>
    </location>
</feature>
<evidence type="ECO:0000259" key="9">
    <source>
        <dbReference type="PROSITE" id="PS50109"/>
    </source>
</evidence>
<dbReference type="HOGENOM" id="CLU_000650_2_1_7"/>
<evidence type="ECO:0000256" key="4">
    <source>
        <dbReference type="ARBA" id="ARBA00022679"/>
    </source>
</evidence>
<evidence type="ECO:0000259" key="11">
    <source>
        <dbReference type="PROSITE" id="PS50851"/>
    </source>
</evidence>
<dbReference type="InterPro" id="IPR005467">
    <property type="entry name" value="His_kinase_dom"/>
</dbReference>
<dbReference type="EMBL" id="CP003360">
    <property type="protein sequence ID" value="AFM22790.1"/>
    <property type="molecule type" value="Genomic_DNA"/>
</dbReference>
<dbReference type="Pfam" id="PF00072">
    <property type="entry name" value="Response_reg"/>
    <property type="match status" value="1"/>
</dbReference>
<evidence type="ECO:0000256" key="1">
    <source>
        <dbReference type="ARBA" id="ARBA00000085"/>
    </source>
</evidence>
<feature type="modified residue" description="4-aspartylphosphate" evidence="7">
    <location>
        <position position="727"/>
    </location>
</feature>
<dbReference type="InterPro" id="IPR051315">
    <property type="entry name" value="Bact_Chemotaxis_CheA"/>
</dbReference>
<dbReference type="SMART" id="SM00260">
    <property type="entry name" value="CheW"/>
    <property type="match status" value="1"/>
</dbReference>
<dbReference type="GO" id="GO:0005737">
    <property type="term" value="C:cytoplasm"/>
    <property type="evidence" value="ECO:0007669"/>
    <property type="project" value="InterPro"/>
</dbReference>
<dbReference type="Proteomes" id="UP000006055">
    <property type="component" value="Chromosome"/>
</dbReference>
<dbReference type="Pfam" id="PF01584">
    <property type="entry name" value="CheW"/>
    <property type="match status" value="1"/>
</dbReference>
<dbReference type="SUPFAM" id="SSF50341">
    <property type="entry name" value="CheW-like"/>
    <property type="match status" value="1"/>
</dbReference>
<reference evidence="14" key="1">
    <citation type="submission" date="2012-06" db="EMBL/GenBank/DDBJ databases">
        <title>Complete sequence of chromosome of Desulfomonile tiedjei DSM 6799.</title>
        <authorList>
            <person name="Lucas S."/>
            <person name="Copeland A."/>
            <person name="Lapidus A."/>
            <person name="Glavina del Rio T."/>
            <person name="Dalin E."/>
            <person name="Tice H."/>
            <person name="Bruce D."/>
            <person name="Goodwin L."/>
            <person name="Pitluck S."/>
            <person name="Peters L."/>
            <person name="Ovchinnikova G."/>
            <person name="Zeytun A."/>
            <person name="Lu M."/>
            <person name="Kyrpides N."/>
            <person name="Mavromatis K."/>
            <person name="Ivanova N."/>
            <person name="Brettin T."/>
            <person name="Detter J.C."/>
            <person name="Han C."/>
            <person name="Larimer F."/>
            <person name="Land M."/>
            <person name="Hauser L."/>
            <person name="Markowitz V."/>
            <person name="Cheng J.-F."/>
            <person name="Hugenholtz P."/>
            <person name="Woyke T."/>
            <person name="Wu D."/>
            <person name="Spring S."/>
            <person name="Schroeder M."/>
            <person name="Brambilla E."/>
            <person name="Klenk H.-P."/>
            <person name="Eisen J.A."/>
        </authorList>
    </citation>
    <scope>NUCLEOTIDE SEQUENCE [LARGE SCALE GENOMIC DNA]</scope>
    <source>
        <strain evidence="14">ATCC 49306 / DSM 6799 / DCB-1</strain>
    </source>
</reference>
<evidence type="ECO:0000259" key="10">
    <source>
        <dbReference type="PROSITE" id="PS50110"/>
    </source>
</evidence>
<dbReference type="OrthoDB" id="9803176at2"/>
<evidence type="ECO:0000256" key="5">
    <source>
        <dbReference type="ARBA" id="ARBA00022777"/>
    </source>
</evidence>
<comment type="catalytic activity">
    <reaction evidence="1">
        <text>ATP + protein L-histidine = ADP + protein N-phospho-L-histidine.</text>
        <dbReference type="EC" id="2.7.13.3"/>
    </reaction>
</comment>
<keyword evidence="14" id="KW-1185">Reference proteome</keyword>
<dbReference type="eggNOG" id="COG0745">
    <property type="taxonomic scope" value="Bacteria"/>
</dbReference>
<dbReference type="RefSeq" id="WP_014807949.1">
    <property type="nucleotide sequence ID" value="NC_018025.1"/>
</dbReference>
<dbReference type="CDD" id="cd00088">
    <property type="entry name" value="HPT"/>
    <property type="match status" value="1"/>
</dbReference>